<dbReference type="STRING" id="91928.A0A0D2AUM4"/>
<dbReference type="VEuPathDB" id="FungiDB:PV08_11397"/>
<accession>A0A0D2AUM4</accession>
<evidence type="ECO:0000313" key="4">
    <source>
        <dbReference type="Proteomes" id="UP000053328"/>
    </source>
</evidence>
<feature type="compositionally biased region" description="Basic and acidic residues" evidence="1">
    <location>
        <begin position="627"/>
        <end position="636"/>
    </location>
</feature>
<feature type="compositionally biased region" description="Polar residues" evidence="1">
    <location>
        <begin position="403"/>
        <end position="425"/>
    </location>
</feature>
<dbReference type="RefSeq" id="XP_016230649.1">
    <property type="nucleotide sequence ID" value="XM_016385705.1"/>
</dbReference>
<feature type="compositionally biased region" description="Basic and acidic residues" evidence="1">
    <location>
        <begin position="832"/>
        <end position="841"/>
    </location>
</feature>
<name>A0A0D2AUM4_9EURO</name>
<reference evidence="3 4" key="1">
    <citation type="submission" date="2015-01" db="EMBL/GenBank/DDBJ databases">
        <title>The Genome Sequence of Exophiala spinifera CBS89968.</title>
        <authorList>
            <consortium name="The Broad Institute Genomics Platform"/>
            <person name="Cuomo C."/>
            <person name="de Hoog S."/>
            <person name="Gorbushina A."/>
            <person name="Stielow B."/>
            <person name="Teixiera M."/>
            <person name="Abouelleil A."/>
            <person name="Chapman S.B."/>
            <person name="Priest M."/>
            <person name="Young S.K."/>
            <person name="Wortman J."/>
            <person name="Nusbaum C."/>
            <person name="Birren B."/>
        </authorList>
    </citation>
    <scope>NUCLEOTIDE SEQUENCE [LARGE SCALE GENOMIC DNA]</scope>
    <source>
        <strain evidence="3 4">CBS 89968</strain>
    </source>
</reference>
<feature type="compositionally biased region" description="Low complexity" evidence="1">
    <location>
        <begin position="647"/>
        <end position="662"/>
    </location>
</feature>
<feature type="compositionally biased region" description="Pro residues" evidence="1">
    <location>
        <begin position="802"/>
        <end position="820"/>
    </location>
</feature>
<feature type="region of interest" description="Disordered" evidence="1">
    <location>
        <begin position="783"/>
        <end position="861"/>
    </location>
</feature>
<sequence length="899" mass="100484">MSPTSQAYWTDERVYETVTSAYVHAQLRPEEQALLQRPLYFGAGLTDDTYLDWILTRARRFFLILVQTGVPDQIFGVVDDSYDDDDLPIAEHAVPNLRLSYEPDRSLDKRFYKTQFRLLSRIVDEGEHIRYADEENVPVTALSLKAAVISFSQEGTDKVRLPTKSSTVFLRRRIHIEPKVTEAAILNEIATSRRLHHEHIISVFASYTHQGNFYVLSLPAPDWNLKGFLSDPPKSFTGLSKAERRRILVNWPHCLANALSWLHSNGQYHGAIRPSNIHISDSFQICLGYLEGDGYLCDRVRSDDIEAYQYGPPERWKRAITVRSTGAAAVSLPSGGRTARRIGGKDTGTSSSGRTSARSRTDSIRPAYSFQPASRGDYAKLRLSATMRTGGLLQPTSRGRPLQTPSDSHSIATLETTRPATSVSTPRRAPSILSSKSSNSNNLSSIFSGQNMFVANPEARSAVVQTWQSMEDDMFASDVFSLGAVILDIVTVLCKRSYNAFSRHRSSKNRVAGRGGGLADASFHANLGQVFTWAHSLQNEAEKKAKKDDSLSFHAVGPIVQLTLQCLARDPPARTSSDELERKLTEHICRSANMTHLHCKSELINEKVERRGSAQRSPERSASVTRSESRSTERLRQASTNLRALTAERQQPQQPEQRRLPPAQDIVRATQILQPPFLHIPRSAPTTPATTSASSLASFNFDALSDTVVADSPHSREQSVRRQSSRRNDMRLQQHGGWPNEQDGPEHPSYTWQRKDSQVDPHLTFDESVDTGAFTYMNYSTSASSEEGVKYFPPRSQTGPPIKAPPDRALPPVPPIPPESIPSSKPSRRPKAGRDEGEKRRPPSGTTRGRYPLRQDSLPMTMDEVDEYHELLRLTRALGIKRVSARSRSRQQTEPTDAW</sequence>
<feature type="domain" description="Protein kinase" evidence="2">
    <location>
        <begin position="145"/>
        <end position="588"/>
    </location>
</feature>
<dbReference type="GO" id="GO:0004672">
    <property type="term" value="F:protein kinase activity"/>
    <property type="evidence" value="ECO:0007669"/>
    <property type="project" value="InterPro"/>
</dbReference>
<proteinExistence type="predicted"/>
<dbReference type="InterPro" id="IPR000719">
    <property type="entry name" value="Prot_kinase_dom"/>
</dbReference>
<dbReference type="InterPro" id="IPR011009">
    <property type="entry name" value="Kinase-like_dom_sf"/>
</dbReference>
<feature type="compositionally biased region" description="Low complexity" evidence="1">
    <location>
        <begin position="431"/>
        <end position="440"/>
    </location>
</feature>
<protein>
    <recommendedName>
        <fullName evidence="2">Protein kinase domain-containing protein</fullName>
    </recommendedName>
</protein>
<dbReference type="SUPFAM" id="SSF56112">
    <property type="entry name" value="Protein kinase-like (PK-like)"/>
    <property type="match status" value="1"/>
</dbReference>
<feature type="compositionally biased region" description="Basic and acidic residues" evidence="1">
    <location>
        <begin position="713"/>
        <end position="732"/>
    </location>
</feature>
<dbReference type="AlphaFoldDB" id="A0A0D2AUM4"/>
<feature type="region of interest" description="Disordered" evidence="1">
    <location>
        <begin position="880"/>
        <end position="899"/>
    </location>
</feature>
<evidence type="ECO:0000256" key="1">
    <source>
        <dbReference type="SAM" id="MobiDB-lite"/>
    </source>
</evidence>
<dbReference type="OrthoDB" id="4062651at2759"/>
<gene>
    <name evidence="3" type="ORF">PV08_11397</name>
</gene>
<feature type="region of interest" description="Disordered" evidence="1">
    <location>
        <begin position="389"/>
        <end position="440"/>
    </location>
</feature>
<dbReference type="GeneID" id="27338480"/>
<feature type="region of interest" description="Disordered" evidence="1">
    <location>
        <begin position="608"/>
        <end position="636"/>
    </location>
</feature>
<evidence type="ECO:0000259" key="2">
    <source>
        <dbReference type="PROSITE" id="PS50011"/>
    </source>
</evidence>
<dbReference type="InterPro" id="IPR053083">
    <property type="entry name" value="TF_kinase-domain_protein"/>
</dbReference>
<dbReference type="PROSITE" id="PS50011">
    <property type="entry name" value="PROTEIN_KINASE_DOM"/>
    <property type="match status" value="1"/>
</dbReference>
<feature type="region of interest" description="Disordered" evidence="1">
    <location>
        <begin position="643"/>
        <end position="662"/>
    </location>
</feature>
<evidence type="ECO:0000313" key="3">
    <source>
        <dbReference type="EMBL" id="KIW10433.1"/>
    </source>
</evidence>
<dbReference type="Gene3D" id="1.10.510.10">
    <property type="entry name" value="Transferase(Phosphotransferase) domain 1"/>
    <property type="match status" value="1"/>
</dbReference>
<dbReference type="PANTHER" id="PTHR44305:SF24">
    <property type="entry name" value="TYROSINE-PROTEIN KINASE C03B1.5-RELATED"/>
    <property type="match status" value="1"/>
</dbReference>
<dbReference type="HOGENOM" id="CLU_323893_0_0_1"/>
<feature type="compositionally biased region" description="Low complexity" evidence="1">
    <location>
        <begin position="347"/>
        <end position="358"/>
    </location>
</feature>
<dbReference type="Proteomes" id="UP000053328">
    <property type="component" value="Unassembled WGS sequence"/>
</dbReference>
<dbReference type="GO" id="GO:0005524">
    <property type="term" value="F:ATP binding"/>
    <property type="evidence" value="ECO:0007669"/>
    <property type="project" value="InterPro"/>
</dbReference>
<organism evidence="3 4">
    <name type="scientific">Exophiala spinifera</name>
    <dbReference type="NCBI Taxonomy" id="91928"/>
    <lineage>
        <taxon>Eukaryota</taxon>
        <taxon>Fungi</taxon>
        <taxon>Dikarya</taxon>
        <taxon>Ascomycota</taxon>
        <taxon>Pezizomycotina</taxon>
        <taxon>Eurotiomycetes</taxon>
        <taxon>Chaetothyriomycetidae</taxon>
        <taxon>Chaetothyriales</taxon>
        <taxon>Herpotrichiellaceae</taxon>
        <taxon>Exophiala</taxon>
    </lineage>
</organism>
<dbReference type="EMBL" id="KN847500">
    <property type="protein sequence ID" value="KIW10433.1"/>
    <property type="molecule type" value="Genomic_DNA"/>
</dbReference>
<feature type="region of interest" description="Disordered" evidence="1">
    <location>
        <begin position="330"/>
        <end position="363"/>
    </location>
</feature>
<feature type="compositionally biased region" description="Polar residues" evidence="1">
    <location>
        <begin position="890"/>
        <end position="899"/>
    </location>
</feature>
<dbReference type="PANTHER" id="PTHR44305">
    <property type="entry name" value="SI:DKEY-192D15.2-RELATED"/>
    <property type="match status" value="1"/>
</dbReference>
<feature type="region of interest" description="Disordered" evidence="1">
    <location>
        <begin position="710"/>
        <end position="757"/>
    </location>
</feature>
<keyword evidence="4" id="KW-1185">Reference proteome</keyword>